<dbReference type="Proteomes" id="UP000002624">
    <property type="component" value="Unassembled WGS sequence"/>
</dbReference>
<dbReference type="AlphaFoldDB" id="C6H917"/>
<name>C6H917_AJECH</name>
<dbReference type="eggNOG" id="ENOG502S8N8">
    <property type="taxonomic scope" value="Eukaryota"/>
</dbReference>
<sequence>MNAQRQKQLQKPSNTQQKLAQAQASQSQVQMFFNAPGSQPSMNPSLLQRQQAWPQGGVLDENMDLTVDSPLISFDSAQQTQAYCRPISLTGGLNSCLPIQPDWVEDADFKEFLNPTVAMI</sequence>
<organism evidence="2 3">
    <name type="scientific">Ajellomyces capsulatus (strain H143)</name>
    <name type="common">Darling's disease fungus</name>
    <name type="synonym">Histoplasma capsulatum</name>
    <dbReference type="NCBI Taxonomy" id="544712"/>
    <lineage>
        <taxon>Eukaryota</taxon>
        <taxon>Fungi</taxon>
        <taxon>Dikarya</taxon>
        <taxon>Ascomycota</taxon>
        <taxon>Pezizomycotina</taxon>
        <taxon>Eurotiomycetes</taxon>
        <taxon>Eurotiomycetidae</taxon>
        <taxon>Onygenales</taxon>
        <taxon>Ajellomycetaceae</taxon>
        <taxon>Histoplasma</taxon>
    </lineage>
</organism>
<protein>
    <submittedName>
        <fullName evidence="2">Uncharacterized protein</fullName>
    </submittedName>
</protein>
<evidence type="ECO:0000313" key="2">
    <source>
        <dbReference type="EMBL" id="EER42800.1"/>
    </source>
</evidence>
<dbReference type="VEuPathDB" id="FungiDB:HCDG_02698"/>
<dbReference type="OrthoDB" id="4151048at2759"/>
<feature type="compositionally biased region" description="Polar residues" evidence="1">
    <location>
        <begin position="1"/>
        <end position="15"/>
    </location>
</feature>
<evidence type="ECO:0000256" key="1">
    <source>
        <dbReference type="SAM" id="MobiDB-lite"/>
    </source>
</evidence>
<evidence type="ECO:0000313" key="3">
    <source>
        <dbReference type="Proteomes" id="UP000002624"/>
    </source>
</evidence>
<dbReference type="HOGENOM" id="CLU_2049045_0_0_1"/>
<accession>C6H917</accession>
<dbReference type="STRING" id="544712.C6H917"/>
<gene>
    <name evidence="2" type="ORF">HCDG_02698</name>
</gene>
<feature type="region of interest" description="Disordered" evidence="1">
    <location>
        <begin position="1"/>
        <end position="23"/>
    </location>
</feature>
<proteinExistence type="predicted"/>
<dbReference type="EMBL" id="GG692421">
    <property type="protein sequence ID" value="EER42800.1"/>
    <property type="molecule type" value="Genomic_DNA"/>
</dbReference>
<reference evidence="3" key="1">
    <citation type="submission" date="2009-05" db="EMBL/GenBank/DDBJ databases">
        <title>The genome sequence of Ajellomyces capsulatus strain H143.</title>
        <authorList>
            <person name="Champion M."/>
            <person name="Cuomo C.A."/>
            <person name="Ma L.-J."/>
            <person name="Henn M.R."/>
            <person name="Sil A."/>
            <person name="Goldman B."/>
            <person name="Young S.K."/>
            <person name="Kodira C.D."/>
            <person name="Zeng Q."/>
            <person name="Koehrsen M."/>
            <person name="Alvarado L."/>
            <person name="Berlin A.M."/>
            <person name="Borenstein D."/>
            <person name="Chen Z."/>
            <person name="Engels R."/>
            <person name="Freedman E."/>
            <person name="Gellesch M."/>
            <person name="Goldberg J."/>
            <person name="Griggs A."/>
            <person name="Gujja S."/>
            <person name="Heiman D.I."/>
            <person name="Hepburn T.A."/>
            <person name="Howarth C."/>
            <person name="Jen D."/>
            <person name="Larson L."/>
            <person name="Lewis B."/>
            <person name="Mehta T."/>
            <person name="Park D."/>
            <person name="Pearson M."/>
            <person name="Roberts A."/>
            <person name="Saif S."/>
            <person name="Shea T.D."/>
            <person name="Shenoy N."/>
            <person name="Sisk P."/>
            <person name="Stolte C."/>
            <person name="Sykes S."/>
            <person name="Walk T."/>
            <person name="White J."/>
            <person name="Yandava C."/>
            <person name="Klein B."/>
            <person name="McEwen J.G."/>
            <person name="Puccia R."/>
            <person name="Goldman G.H."/>
            <person name="Felipe M.S."/>
            <person name="Nino-Vega G."/>
            <person name="San-Blas G."/>
            <person name="Taylor J.W."/>
            <person name="Mendoza L."/>
            <person name="Galagan J.E."/>
            <person name="Nusbaum C."/>
            <person name="Birren B.W."/>
        </authorList>
    </citation>
    <scope>NUCLEOTIDE SEQUENCE [LARGE SCALE GENOMIC DNA]</scope>
    <source>
        <strain evidence="3">H143</strain>
    </source>
</reference>